<dbReference type="AlphaFoldDB" id="A0A934N0M1"/>
<dbReference type="EMBL" id="JAEMNX010000002">
    <property type="protein sequence ID" value="MBJ7536857.1"/>
    <property type="molecule type" value="Genomic_DNA"/>
</dbReference>
<reference evidence="1" key="1">
    <citation type="submission" date="2020-12" db="EMBL/GenBank/DDBJ databases">
        <title>Marinomonas arctica sp. nov., a psychrotolerant bacterium isolated from the Arctic.</title>
        <authorList>
            <person name="Zhang Y."/>
        </authorList>
    </citation>
    <scope>NUCLEOTIDE SEQUENCE</scope>
    <source>
        <strain evidence="1">C1424</strain>
    </source>
</reference>
<name>A0A934N0M1_9GAMM</name>
<evidence type="ECO:0000313" key="1">
    <source>
        <dbReference type="EMBL" id="MBJ7536857.1"/>
    </source>
</evidence>
<dbReference type="Proteomes" id="UP000628710">
    <property type="component" value="Unassembled WGS sequence"/>
</dbReference>
<gene>
    <name evidence="1" type="ORF">I8J31_04095</name>
</gene>
<keyword evidence="2" id="KW-1185">Reference proteome</keyword>
<comment type="caution">
    <text evidence="1">The sequence shown here is derived from an EMBL/GenBank/DDBJ whole genome shotgun (WGS) entry which is preliminary data.</text>
</comment>
<organism evidence="1 2">
    <name type="scientific">Marinomonas transparens</name>
    <dbReference type="NCBI Taxonomy" id="2795388"/>
    <lineage>
        <taxon>Bacteria</taxon>
        <taxon>Pseudomonadati</taxon>
        <taxon>Pseudomonadota</taxon>
        <taxon>Gammaproteobacteria</taxon>
        <taxon>Oceanospirillales</taxon>
        <taxon>Oceanospirillaceae</taxon>
        <taxon>Marinomonas</taxon>
    </lineage>
</organism>
<accession>A0A934N0M1</accession>
<proteinExistence type="predicted"/>
<sequence length="198" mass="22226">MADTQSVEINKLEKLRAAWLPAVEFLFGEAVAEAQFDGFKVSRDIAKPVVLFENSGEPFRYKIQMPARSFTNDVMLLADVIQEMVRGLYPIGFVGNDAGRETPALCEGAGVYAAVTAIRQVFGEETVDSYLDALREQAFPYYDAFSYVAVLLSDDPQAIKKLRAIQPFLYEVQKADFITADVQVERKFIDVLLFTFRA</sequence>
<dbReference type="RefSeq" id="WP_199467018.1">
    <property type="nucleotide sequence ID" value="NZ_JAEMNX010000002.1"/>
</dbReference>
<evidence type="ECO:0000313" key="2">
    <source>
        <dbReference type="Proteomes" id="UP000628710"/>
    </source>
</evidence>
<protein>
    <submittedName>
        <fullName evidence="1">Uncharacterized protein</fullName>
    </submittedName>
</protein>